<keyword evidence="6 16" id="KW-0288">FMN</keyword>
<evidence type="ECO:0000256" key="8">
    <source>
        <dbReference type="ARBA" id="ARBA00022967"/>
    </source>
</evidence>
<dbReference type="PIRSF" id="PIRSF009437">
    <property type="entry name" value="NQR-1_subunit_C"/>
    <property type="match status" value="1"/>
</dbReference>
<evidence type="ECO:0000256" key="5">
    <source>
        <dbReference type="ARBA" id="ARBA00022630"/>
    </source>
</evidence>
<keyword evidence="14 16" id="KW-0472">Membrane</keyword>
<feature type="modified residue" description="FMN phosphoryl threonine" evidence="16">
    <location>
        <position position="207"/>
    </location>
</feature>
<evidence type="ECO:0000256" key="16">
    <source>
        <dbReference type="HAMAP-Rule" id="MF_00427"/>
    </source>
</evidence>
<accession>A0A4P7VPL5</accession>
<sequence>MNKQSNIYTIIYIVVLAVVVGAALAFAALSLKPLQVDNANADKMKQILASVHITPDKADVISDFNKYVTEQYIVNSQGERIEGNAFDVNVAEQSKRPVDQREMPVYVCSLSPNDVKYILPVYGAGLWGPIWGYISVNSDGSTIYGAYFAHQGETPGLGAEIEKPAFSNQFNNLHLFKEGRFLPIAVVKAGQAPLNGEDKVDAISGGTITSKGVASMIDNCLGGYTKFLQSLNNNQQ</sequence>
<feature type="domain" description="FMN-binding" evidence="18">
    <location>
        <begin position="125"/>
        <end position="224"/>
    </location>
</feature>
<evidence type="ECO:0000259" key="18">
    <source>
        <dbReference type="SMART" id="SM00900"/>
    </source>
</evidence>
<comment type="caution">
    <text evidence="16">Lacks conserved residue(s) required for the propagation of feature annotation.</text>
</comment>
<dbReference type="EMBL" id="CP039393">
    <property type="protein sequence ID" value="QCD34999.1"/>
    <property type="molecule type" value="Genomic_DNA"/>
</dbReference>
<keyword evidence="15 16" id="KW-0739">Sodium transport</keyword>
<evidence type="ECO:0000256" key="3">
    <source>
        <dbReference type="ARBA" id="ARBA00022519"/>
    </source>
</evidence>
<gene>
    <name evidence="16 19" type="primary">nqrC</name>
    <name evidence="19" type="ORF">E7746_03440</name>
</gene>
<keyword evidence="5 16" id="KW-0285">Flavoprotein</keyword>
<dbReference type="KEGG" id="mgod:E7746_03440"/>
<keyword evidence="11 16" id="KW-0915">Sodium</keyword>
<reference evidence="19 20" key="1">
    <citation type="submission" date="2019-02" db="EMBL/GenBank/DDBJ databases">
        <title>Isolation and identification of novel species under the genus Muribaculum.</title>
        <authorList>
            <person name="Miyake S."/>
            <person name="Ding Y."/>
            <person name="Low A."/>
            <person name="Soh M."/>
            <person name="Seedorf H."/>
        </authorList>
    </citation>
    <scope>NUCLEOTIDE SEQUENCE [LARGE SCALE GENOMIC DNA]</scope>
    <source>
        <strain evidence="19 20">TLL-A4</strain>
    </source>
</reference>
<evidence type="ECO:0000313" key="19">
    <source>
        <dbReference type="EMBL" id="QCD34999.1"/>
    </source>
</evidence>
<protein>
    <recommendedName>
        <fullName evidence="16 17">Na(+)-translocating NADH-quinone reductase subunit C</fullName>
        <shortName evidence="16 17">Na(+)-NQR subunit C</shortName>
        <shortName evidence="16 17">Na(+)-translocating NQR subunit C</shortName>
        <ecNumber evidence="16 17">7.2.1.1</ecNumber>
    </recommendedName>
    <alternativeName>
        <fullName evidence="16 17">NQR complex subunit C</fullName>
    </alternativeName>
    <alternativeName>
        <fullName evidence="16 17">NQR-1 subunit C</fullName>
    </alternativeName>
</protein>
<keyword evidence="12 16" id="KW-0406">Ion transport</keyword>
<evidence type="ECO:0000256" key="12">
    <source>
        <dbReference type="ARBA" id="ARBA00023065"/>
    </source>
</evidence>
<evidence type="ECO:0000256" key="13">
    <source>
        <dbReference type="ARBA" id="ARBA00023075"/>
    </source>
</evidence>
<feature type="transmembrane region" description="Helical" evidence="16">
    <location>
        <begin position="7"/>
        <end position="29"/>
    </location>
</feature>
<comment type="subcellular location">
    <subcellularLocation>
        <location evidence="16">Cell membrane</location>
        <topology evidence="16">Single-pass membrane protein</topology>
    </subcellularLocation>
</comment>
<dbReference type="HAMAP" id="MF_00427">
    <property type="entry name" value="NqrC"/>
    <property type="match status" value="1"/>
</dbReference>
<keyword evidence="8 16" id="KW-1278">Translocase</keyword>
<dbReference type="GO" id="GO:0010181">
    <property type="term" value="F:FMN binding"/>
    <property type="evidence" value="ECO:0007669"/>
    <property type="project" value="UniProtKB-UniRule"/>
</dbReference>
<keyword evidence="10 16" id="KW-0520">NAD</keyword>
<comment type="catalytic activity">
    <reaction evidence="16 17">
        <text>a ubiquinone + n Na(+)(in) + NADH + H(+) = a ubiquinol + n Na(+)(out) + NAD(+)</text>
        <dbReference type="Rhea" id="RHEA:47748"/>
        <dbReference type="Rhea" id="RHEA-COMP:9565"/>
        <dbReference type="Rhea" id="RHEA-COMP:9566"/>
        <dbReference type="ChEBI" id="CHEBI:15378"/>
        <dbReference type="ChEBI" id="CHEBI:16389"/>
        <dbReference type="ChEBI" id="CHEBI:17976"/>
        <dbReference type="ChEBI" id="CHEBI:29101"/>
        <dbReference type="ChEBI" id="CHEBI:57540"/>
        <dbReference type="ChEBI" id="CHEBI:57945"/>
        <dbReference type="EC" id="7.2.1.1"/>
    </reaction>
</comment>
<comment type="function">
    <text evidence="16">NQR complex catalyzes the reduction of ubiquinone-1 to ubiquinol by two successive reactions, coupled with the transport of Na(+) ions from the cytoplasm to the periplasm. NqrA to NqrE are probably involved in the second step, the conversion of ubisemiquinone to ubiquinol.</text>
</comment>
<evidence type="ECO:0000256" key="1">
    <source>
        <dbReference type="ARBA" id="ARBA00022448"/>
    </source>
</evidence>
<comment type="subunit">
    <text evidence="16 17">Composed of six subunits; NqrA, NqrB, NqrC, NqrD, NqrE and NqrF.</text>
</comment>
<dbReference type="PANTHER" id="PTHR37838">
    <property type="entry name" value="NA(+)-TRANSLOCATING NADH-QUINONE REDUCTASE SUBUNIT C"/>
    <property type="match status" value="1"/>
</dbReference>
<dbReference type="Pfam" id="PF04205">
    <property type="entry name" value="FMN_bind"/>
    <property type="match status" value="1"/>
</dbReference>
<dbReference type="NCBIfam" id="TIGR01938">
    <property type="entry name" value="nqrC"/>
    <property type="match status" value="1"/>
</dbReference>
<proteinExistence type="inferred from homology"/>
<evidence type="ECO:0000256" key="11">
    <source>
        <dbReference type="ARBA" id="ARBA00023053"/>
    </source>
</evidence>
<evidence type="ECO:0000256" key="9">
    <source>
        <dbReference type="ARBA" id="ARBA00022989"/>
    </source>
</evidence>
<keyword evidence="9 16" id="KW-1133">Transmembrane helix</keyword>
<dbReference type="GO" id="GO:0005886">
    <property type="term" value="C:plasma membrane"/>
    <property type="evidence" value="ECO:0007669"/>
    <property type="project" value="UniProtKB-SubCell"/>
</dbReference>
<comment type="cofactor">
    <cofactor evidence="16 17">
        <name>FMN</name>
        <dbReference type="ChEBI" id="CHEBI:58210"/>
    </cofactor>
</comment>
<dbReference type="EC" id="7.2.1.1" evidence="16 17"/>
<comment type="similarity">
    <text evidence="16 17">Belongs to the NqrC family.</text>
</comment>
<keyword evidence="2 16" id="KW-1003">Cell membrane</keyword>
<evidence type="ECO:0000256" key="4">
    <source>
        <dbReference type="ARBA" id="ARBA00022553"/>
    </source>
</evidence>
<dbReference type="AlphaFoldDB" id="A0A4P7VPL5"/>
<evidence type="ECO:0000256" key="17">
    <source>
        <dbReference type="PIRNR" id="PIRNR009437"/>
    </source>
</evidence>
<keyword evidence="4 16" id="KW-0597">Phosphoprotein</keyword>
<evidence type="ECO:0000256" key="2">
    <source>
        <dbReference type="ARBA" id="ARBA00022475"/>
    </source>
</evidence>
<evidence type="ECO:0000256" key="14">
    <source>
        <dbReference type="ARBA" id="ARBA00023136"/>
    </source>
</evidence>
<dbReference type="SMART" id="SM00900">
    <property type="entry name" value="FMN_bind"/>
    <property type="match status" value="1"/>
</dbReference>
<name>A0A4P7VPL5_9BACT</name>
<evidence type="ECO:0000256" key="7">
    <source>
        <dbReference type="ARBA" id="ARBA00022692"/>
    </source>
</evidence>
<keyword evidence="1 16" id="KW-0813">Transport</keyword>
<evidence type="ECO:0000256" key="6">
    <source>
        <dbReference type="ARBA" id="ARBA00022643"/>
    </source>
</evidence>
<evidence type="ECO:0000256" key="10">
    <source>
        <dbReference type="ARBA" id="ARBA00023027"/>
    </source>
</evidence>
<keyword evidence="3" id="KW-0997">Cell inner membrane</keyword>
<evidence type="ECO:0000313" key="20">
    <source>
        <dbReference type="Proteomes" id="UP000297031"/>
    </source>
</evidence>
<dbReference type="GO" id="GO:0016655">
    <property type="term" value="F:oxidoreductase activity, acting on NAD(P)H, quinone or similar compound as acceptor"/>
    <property type="evidence" value="ECO:0007669"/>
    <property type="project" value="UniProtKB-UniRule"/>
</dbReference>
<keyword evidence="13 16" id="KW-0830">Ubiquinone</keyword>
<dbReference type="OrthoDB" id="9813828at2"/>
<dbReference type="Proteomes" id="UP000297031">
    <property type="component" value="Chromosome"/>
</dbReference>
<evidence type="ECO:0000256" key="15">
    <source>
        <dbReference type="ARBA" id="ARBA00023201"/>
    </source>
</evidence>
<dbReference type="GO" id="GO:0006814">
    <property type="term" value="P:sodium ion transport"/>
    <property type="evidence" value="ECO:0007669"/>
    <property type="project" value="UniProtKB-UniRule"/>
</dbReference>
<dbReference type="InterPro" id="IPR007329">
    <property type="entry name" value="FMN-bd"/>
</dbReference>
<dbReference type="PANTHER" id="PTHR37838:SF1">
    <property type="entry name" value="NA(+)-TRANSLOCATING NADH-QUINONE REDUCTASE SUBUNIT C"/>
    <property type="match status" value="1"/>
</dbReference>
<keyword evidence="7 16" id="KW-0812">Transmembrane</keyword>
<dbReference type="RefSeq" id="WP_136409840.1">
    <property type="nucleotide sequence ID" value="NZ_CP039393.1"/>
</dbReference>
<dbReference type="InterPro" id="IPR010204">
    <property type="entry name" value="NqrC"/>
</dbReference>
<organism evidence="19 20">
    <name type="scientific">Muribaculum gordoncarteri</name>
    <dbReference type="NCBI Taxonomy" id="2530390"/>
    <lineage>
        <taxon>Bacteria</taxon>
        <taxon>Pseudomonadati</taxon>
        <taxon>Bacteroidota</taxon>
        <taxon>Bacteroidia</taxon>
        <taxon>Bacteroidales</taxon>
        <taxon>Muribaculaceae</taxon>
        <taxon>Muribaculum</taxon>
    </lineage>
</organism>
<keyword evidence="20" id="KW-1185">Reference proteome</keyword>